<evidence type="ECO:0000256" key="5">
    <source>
        <dbReference type="ARBA" id="ARBA00022989"/>
    </source>
</evidence>
<feature type="domain" description="PDGLE" evidence="9">
    <location>
        <begin position="236"/>
        <end position="336"/>
    </location>
</feature>
<dbReference type="InterPro" id="IPR025937">
    <property type="entry name" value="PDGLE_dom"/>
</dbReference>
<dbReference type="Gene3D" id="1.10.1760.20">
    <property type="match status" value="1"/>
</dbReference>
<feature type="transmembrane region" description="Helical" evidence="8">
    <location>
        <begin position="179"/>
        <end position="205"/>
    </location>
</feature>
<dbReference type="PANTHER" id="PTHR34229">
    <property type="entry name" value="METAL TRANSPORT PROTEIN HI_1621-RELATED"/>
    <property type="match status" value="1"/>
</dbReference>
<feature type="transmembrane region" description="Helical" evidence="8">
    <location>
        <begin position="143"/>
        <end position="167"/>
    </location>
</feature>
<evidence type="ECO:0000259" key="9">
    <source>
        <dbReference type="Pfam" id="PF13190"/>
    </source>
</evidence>
<dbReference type="PANTHER" id="PTHR34229:SF1">
    <property type="entry name" value="METAL TRANSPORT PROTEIN HI_1621-RELATED"/>
    <property type="match status" value="1"/>
</dbReference>
<feature type="transmembrane region" description="Helical" evidence="8">
    <location>
        <begin position="312"/>
        <end position="332"/>
    </location>
</feature>
<dbReference type="Pfam" id="PF13190">
    <property type="entry name" value="PDGLE"/>
    <property type="match status" value="1"/>
</dbReference>
<feature type="transmembrane region" description="Helical" evidence="8">
    <location>
        <begin position="43"/>
        <end position="63"/>
    </location>
</feature>
<organism evidence="10 11">
    <name type="scientific">Nocardia amikacinitolerans</name>
    <dbReference type="NCBI Taxonomy" id="756689"/>
    <lineage>
        <taxon>Bacteria</taxon>
        <taxon>Bacillati</taxon>
        <taxon>Actinomycetota</taxon>
        <taxon>Actinomycetes</taxon>
        <taxon>Mycobacteriales</taxon>
        <taxon>Nocardiaceae</taxon>
        <taxon>Nocardia</taxon>
    </lineage>
</organism>
<dbReference type="AlphaFoldDB" id="A0A285L9P3"/>
<dbReference type="InterPro" id="IPR002751">
    <property type="entry name" value="CbiM/NikMN"/>
</dbReference>
<keyword evidence="4 8" id="KW-0812">Transmembrane</keyword>
<comment type="subcellular location">
    <subcellularLocation>
        <location evidence="1">Cell membrane</location>
        <topology evidence="1">Multi-pass membrane protein</topology>
    </subcellularLocation>
</comment>
<proteinExistence type="predicted"/>
<dbReference type="EMBL" id="OBEG01000003">
    <property type="protein sequence ID" value="SNY81668.1"/>
    <property type="molecule type" value="Genomic_DNA"/>
</dbReference>
<keyword evidence="11" id="KW-1185">Reference proteome</keyword>
<gene>
    <name evidence="10" type="ORF">SAMN04244553_3271</name>
</gene>
<accession>A0A285L9P3</accession>
<dbReference type="Pfam" id="PF01891">
    <property type="entry name" value="CbiM"/>
    <property type="match status" value="1"/>
</dbReference>
<evidence type="ECO:0000256" key="3">
    <source>
        <dbReference type="ARBA" id="ARBA00022475"/>
    </source>
</evidence>
<sequence>MAMHMSDGIIDAPTSFVFVLIAVAGTGFAAWRARAELDERAVPMAGLVAAFIFAVQMVNFPILPGVSGHLLGGALAAILVGPYVGALCVAIVLVVQALLFADGGLSALGANVTNMALIGVAAGYSVARLILPVLAKRADSGIAVTAFVAAFVGTFAAAMGFVVEYAICGAAGSTVRAVAGYMSITHALIGVGEGIITAITVVAVVKARPDLVYLLRVTGRRRTDTAPPRARLSTTGFLWAFAAVAVLVAGALSYLASSQPDGLDATTQRGCTVVEVDGAEELHGECIAQSAKEHRLANSPLADYAIDGNDELSGIAGILGVAAAFAALFALLRTVRAGRKDRTPSGEGKAAVAGPESARGE</sequence>
<dbReference type="STRING" id="1379680.GCA_001612615_04846"/>
<reference evidence="10 11" key="1">
    <citation type="submission" date="2017-09" db="EMBL/GenBank/DDBJ databases">
        <authorList>
            <person name="Ehlers B."/>
            <person name="Leendertz F.H."/>
        </authorList>
    </citation>
    <scope>NUCLEOTIDE SEQUENCE [LARGE SCALE GENOMIC DNA]</scope>
    <source>
        <strain evidence="10 11">DSM 45537</strain>
    </source>
</reference>
<keyword evidence="3" id="KW-1003">Cell membrane</keyword>
<dbReference type="GO" id="GO:0005886">
    <property type="term" value="C:plasma membrane"/>
    <property type="evidence" value="ECO:0007669"/>
    <property type="project" value="UniProtKB-SubCell"/>
</dbReference>
<evidence type="ECO:0000313" key="10">
    <source>
        <dbReference type="EMBL" id="SNY81668.1"/>
    </source>
</evidence>
<evidence type="ECO:0000256" key="6">
    <source>
        <dbReference type="ARBA" id="ARBA00023136"/>
    </source>
</evidence>
<protein>
    <submittedName>
        <fullName evidence="10">Cobalt/nickel transport system permease protein</fullName>
    </submittedName>
</protein>
<evidence type="ECO:0000313" key="11">
    <source>
        <dbReference type="Proteomes" id="UP000219565"/>
    </source>
</evidence>
<feature type="transmembrane region" description="Helical" evidence="8">
    <location>
        <begin position="112"/>
        <end position="131"/>
    </location>
</feature>
<feature type="transmembrane region" description="Helical" evidence="8">
    <location>
        <begin position="237"/>
        <end position="256"/>
    </location>
</feature>
<dbReference type="GO" id="GO:0000041">
    <property type="term" value="P:transition metal ion transport"/>
    <property type="evidence" value="ECO:0007669"/>
    <property type="project" value="InterPro"/>
</dbReference>
<keyword evidence="6 8" id="KW-0472">Membrane</keyword>
<keyword evidence="2" id="KW-0813">Transport</keyword>
<feature type="region of interest" description="Disordered" evidence="7">
    <location>
        <begin position="340"/>
        <end position="361"/>
    </location>
</feature>
<dbReference type="Proteomes" id="UP000219565">
    <property type="component" value="Unassembled WGS sequence"/>
</dbReference>
<evidence type="ECO:0000256" key="1">
    <source>
        <dbReference type="ARBA" id="ARBA00004651"/>
    </source>
</evidence>
<evidence type="ECO:0000256" key="8">
    <source>
        <dbReference type="SAM" id="Phobius"/>
    </source>
</evidence>
<evidence type="ECO:0000256" key="2">
    <source>
        <dbReference type="ARBA" id="ARBA00022448"/>
    </source>
</evidence>
<name>A0A285L9P3_9NOCA</name>
<feature type="transmembrane region" description="Helical" evidence="8">
    <location>
        <begin position="12"/>
        <end position="31"/>
    </location>
</feature>
<feature type="transmembrane region" description="Helical" evidence="8">
    <location>
        <begin position="75"/>
        <end position="100"/>
    </location>
</feature>
<evidence type="ECO:0000256" key="4">
    <source>
        <dbReference type="ARBA" id="ARBA00022692"/>
    </source>
</evidence>
<keyword evidence="5 8" id="KW-1133">Transmembrane helix</keyword>
<evidence type="ECO:0000256" key="7">
    <source>
        <dbReference type="SAM" id="MobiDB-lite"/>
    </source>
</evidence>